<name>J7S606_HUIN7</name>
<dbReference type="eggNOG" id="KOG3065">
    <property type="taxonomic scope" value="Eukaryota"/>
</dbReference>
<dbReference type="CDD" id="cd15886">
    <property type="entry name" value="SNARE_SEC9N"/>
    <property type="match status" value="1"/>
</dbReference>
<evidence type="ECO:0000256" key="1">
    <source>
        <dbReference type="ARBA" id="ARBA00009480"/>
    </source>
</evidence>
<evidence type="ECO:0000313" key="5">
    <source>
        <dbReference type="Proteomes" id="UP000006310"/>
    </source>
</evidence>
<feature type="region of interest" description="Disordered" evidence="2">
    <location>
        <begin position="56"/>
        <end position="410"/>
    </location>
</feature>
<evidence type="ECO:0000313" key="4">
    <source>
        <dbReference type="EMBL" id="CCK70119.1"/>
    </source>
</evidence>
<feature type="compositionally biased region" description="Basic and acidic residues" evidence="2">
    <location>
        <begin position="499"/>
        <end position="510"/>
    </location>
</feature>
<protein>
    <recommendedName>
        <fullName evidence="3">t-SNARE coiled-coil homology domain-containing protein</fullName>
    </recommendedName>
</protein>
<dbReference type="Gene3D" id="1.20.5.110">
    <property type="match status" value="2"/>
</dbReference>
<dbReference type="SUPFAM" id="SSF58038">
    <property type="entry name" value="SNARE fusion complex"/>
    <property type="match status" value="2"/>
</dbReference>
<dbReference type="EMBL" id="HE978317">
    <property type="protein sequence ID" value="CCK70119.1"/>
    <property type="molecule type" value="Genomic_DNA"/>
</dbReference>
<dbReference type="HOGENOM" id="CLU_020823_1_0_1"/>
<feature type="compositionally biased region" description="Polar residues" evidence="2">
    <location>
        <begin position="189"/>
        <end position="209"/>
    </location>
</feature>
<feature type="compositionally biased region" description="Polar residues" evidence="2">
    <location>
        <begin position="340"/>
        <end position="394"/>
    </location>
</feature>
<feature type="domain" description="T-SNARE coiled-coil homology" evidence="3">
    <location>
        <begin position="679"/>
        <end position="741"/>
    </location>
</feature>
<dbReference type="SMART" id="SM00397">
    <property type="entry name" value="t_SNARE"/>
    <property type="match status" value="2"/>
</dbReference>
<gene>
    <name evidence="4" type="primary">KNAG0D03730</name>
    <name evidence="4" type="ordered locus">KNAG_0D03730</name>
</gene>
<sequence>MGIKKLFRLKPPPEDTPEMNREILMTKGITVKGTQKRKKEKFAAYGQFAKDKASDTFYSPEGYEQYAQPPAPEDPADDLNKSELDDENGTSKKASPKKKRGIFGRKKSSSQDTEGTEPKEKAYDPYAVNIDTSENFSEGPYSTREPSKNNVGDTRNMSDPYSTADPYSSSEKQNYNNDPYFSHAGASDPYNSTYNDRQQSGTDRSSPGINTREPYRGGAMAGAQRGITPRNASPNQPYSSRDTSQFSNPYGERNSGDNVSRSDSNDLNAPPVDNINLEKNDASVGGVPRRGTSNPYGNRGPTRTRGSATNVPSSSSPLAYGSTGANTGNPYDNIGATDMYGSSSRAVGGTSQTNPYESMNGRSMYTSPTEAPMMNTSKPNPYNIAKTNTYSLNDPPTETFTGGPTGPLSETVYASRENRVAANDTDDLNAPLGDVTGFVDNGDDLNAPLSDELGGAQQQQQQYQEQQPWQMEEEYQQQEQSNEYGNGYGQDKGYASWEEVQRAEEEQQQREEDEAVDELKQEIRFTKQSSVASTRNTLRMAQDAERSGMNTLGLLGHQSEKLNNVETNLNLIKVQNSVADEQTAELKKLNRSLWAVHVSNPFNSKRKKREREDAIKNKKIEEKMMMEGTNRDLYQSTQRIESAMNGNAHSSSGIRERYQREQALERAKKYQFENDEEDDEMELEIDRNISQIQQVSGRLKNLALAVGGEVDAQQNRLDNIENNTDDMDIKIHMNTRRLADIR</sequence>
<feature type="region of interest" description="Disordered" evidence="2">
    <location>
        <begin position="498"/>
        <end position="517"/>
    </location>
</feature>
<dbReference type="GO" id="GO:0005886">
    <property type="term" value="C:plasma membrane"/>
    <property type="evidence" value="ECO:0007669"/>
    <property type="project" value="TreeGrafter"/>
</dbReference>
<proteinExistence type="inferred from homology"/>
<dbReference type="PANTHER" id="PTHR19305">
    <property type="entry name" value="SYNAPTOSOMAL ASSOCIATED PROTEIN"/>
    <property type="match status" value="1"/>
</dbReference>
<dbReference type="CDD" id="cd15857">
    <property type="entry name" value="SNARE_SEC9C"/>
    <property type="match status" value="1"/>
</dbReference>
<dbReference type="GO" id="GO:0019905">
    <property type="term" value="F:syntaxin binding"/>
    <property type="evidence" value="ECO:0007669"/>
    <property type="project" value="TreeGrafter"/>
</dbReference>
<dbReference type="OMA" id="LDINVHM"/>
<dbReference type="GO" id="GO:0005484">
    <property type="term" value="F:SNAP receptor activity"/>
    <property type="evidence" value="ECO:0007669"/>
    <property type="project" value="EnsemblFungi"/>
</dbReference>
<dbReference type="AlphaFoldDB" id="J7S606"/>
<dbReference type="PROSITE" id="PS50192">
    <property type="entry name" value="T_SNARE"/>
    <property type="match status" value="1"/>
</dbReference>
<feature type="region of interest" description="Disordered" evidence="2">
    <location>
        <begin position="1"/>
        <end position="20"/>
    </location>
</feature>
<feature type="compositionally biased region" description="Polar residues" evidence="2">
    <location>
        <begin position="148"/>
        <end position="179"/>
    </location>
</feature>
<dbReference type="PANTHER" id="PTHR19305:SF9">
    <property type="entry name" value="SYNAPTOSOMAL-ASSOCIATED PROTEIN 29"/>
    <property type="match status" value="1"/>
</dbReference>
<feature type="compositionally biased region" description="Basic residues" evidence="2">
    <location>
        <begin position="94"/>
        <end position="108"/>
    </location>
</feature>
<feature type="compositionally biased region" description="Low complexity" evidence="2">
    <location>
        <begin position="457"/>
        <end position="470"/>
    </location>
</feature>
<accession>J7S606</accession>
<organism evidence="4 5">
    <name type="scientific">Huiozyma naganishii (strain ATCC MYA-139 / BCRC 22969 / CBS 8797 / KCTC 17520 / NBRC 10181 / NCYC 3082 / Yp74L-3)</name>
    <name type="common">Yeast</name>
    <name type="synonym">Kazachstania naganishii</name>
    <dbReference type="NCBI Taxonomy" id="1071383"/>
    <lineage>
        <taxon>Eukaryota</taxon>
        <taxon>Fungi</taxon>
        <taxon>Dikarya</taxon>
        <taxon>Ascomycota</taxon>
        <taxon>Saccharomycotina</taxon>
        <taxon>Saccharomycetes</taxon>
        <taxon>Saccharomycetales</taxon>
        <taxon>Saccharomycetaceae</taxon>
        <taxon>Huiozyma</taxon>
    </lineage>
</organism>
<dbReference type="OrthoDB" id="18679at2759"/>
<dbReference type="RefSeq" id="XP_022464365.1">
    <property type="nucleotide sequence ID" value="XM_022607806.1"/>
</dbReference>
<reference evidence="5" key="2">
    <citation type="submission" date="2012-08" db="EMBL/GenBank/DDBJ databases">
        <title>Genome sequence of Kazachstania naganishii.</title>
        <authorList>
            <person name="Gordon J.L."/>
            <person name="Armisen D."/>
            <person name="Proux-Wera E."/>
            <person name="OhEigeartaigh S.S."/>
            <person name="Byrne K.P."/>
            <person name="Wolfe K.H."/>
        </authorList>
    </citation>
    <scope>NUCLEOTIDE SEQUENCE [LARGE SCALE GENOMIC DNA]</scope>
    <source>
        <strain evidence="5">ATCC MYA-139 / BCRC 22969 / CBS 8797 / CCRC 22969 / KCTC 17520 / NBRC 10181 / NCYC 3082</strain>
    </source>
</reference>
<dbReference type="GO" id="GO:0035493">
    <property type="term" value="P:SNARE complex assembly"/>
    <property type="evidence" value="ECO:0007669"/>
    <property type="project" value="EnsemblFungi"/>
</dbReference>
<dbReference type="InterPro" id="IPR000727">
    <property type="entry name" value="T_SNARE_dom"/>
</dbReference>
<comment type="similarity">
    <text evidence="1">Belongs to the SNAP-25 family.</text>
</comment>
<feature type="compositionally biased region" description="Polar residues" evidence="2">
    <location>
        <begin position="304"/>
        <end position="330"/>
    </location>
</feature>
<dbReference type="GeneID" id="34525808"/>
<evidence type="ECO:0000256" key="2">
    <source>
        <dbReference type="SAM" id="MobiDB-lite"/>
    </source>
</evidence>
<feature type="compositionally biased region" description="Polar residues" evidence="2">
    <location>
        <begin position="230"/>
        <end position="248"/>
    </location>
</feature>
<feature type="compositionally biased region" description="Polar residues" evidence="2">
    <location>
        <begin position="256"/>
        <end position="267"/>
    </location>
</feature>
<feature type="region of interest" description="Disordered" evidence="2">
    <location>
        <begin position="422"/>
        <end position="492"/>
    </location>
</feature>
<dbReference type="GO" id="GO:0006887">
    <property type="term" value="P:exocytosis"/>
    <property type="evidence" value="ECO:0007669"/>
    <property type="project" value="EnsemblFungi"/>
</dbReference>
<dbReference type="KEGG" id="kng:KNAG_0D03730"/>
<evidence type="ECO:0000259" key="3">
    <source>
        <dbReference type="PROSITE" id="PS50192"/>
    </source>
</evidence>
<keyword evidence="5" id="KW-1185">Reference proteome</keyword>
<dbReference type="STRING" id="1071383.J7S606"/>
<dbReference type="Proteomes" id="UP000006310">
    <property type="component" value="Chromosome 4"/>
</dbReference>
<dbReference type="GO" id="GO:0031201">
    <property type="term" value="C:SNARE complex"/>
    <property type="evidence" value="ECO:0007669"/>
    <property type="project" value="EnsemblFungi"/>
</dbReference>
<reference evidence="4 5" key="1">
    <citation type="journal article" date="2011" name="Proc. Natl. Acad. Sci. U.S.A.">
        <title>Evolutionary erosion of yeast sex chromosomes by mating-type switching accidents.</title>
        <authorList>
            <person name="Gordon J.L."/>
            <person name="Armisen D."/>
            <person name="Proux-Wera E."/>
            <person name="Oheigeartaigh S.S."/>
            <person name="Byrne K.P."/>
            <person name="Wolfe K.H."/>
        </authorList>
    </citation>
    <scope>NUCLEOTIDE SEQUENCE [LARGE SCALE GENOMIC DNA]</scope>
    <source>
        <strain evidence="5">ATCC MYA-139 / BCRC 22969 / CBS 8797 / CCRC 22969 / KCTC 17520 / NBRC 10181 / NCYC 3082</strain>
    </source>
</reference>